<dbReference type="SUPFAM" id="SSF50630">
    <property type="entry name" value="Acid proteases"/>
    <property type="match status" value="1"/>
</dbReference>
<keyword evidence="5" id="KW-0255">Endonuclease</keyword>
<evidence type="ECO:0000256" key="3">
    <source>
        <dbReference type="ARBA" id="ARBA00022695"/>
    </source>
</evidence>
<dbReference type="InterPro" id="IPR053134">
    <property type="entry name" value="RNA-dir_DNA_polymerase"/>
</dbReference>
<sequence>MEGSGDETSSADDDVDGAVGTPVTPRAASSPTVQRPPSVPISKWNVKYSGDDRDMSLSAFLARVEELMVARHATKQDLFDCAIDLFAGKALIWYRANRKNATDWNSLVTLLRGQFQPADYNDRLFDEIRQRTQGSDETIGLYLAVMDSLFDRLTIKVAEPVRLKIILRNLSPFYQSQIGVHPVRSRDELLGIGRVLEARKASVESFVPPVTRKNRKFLEPDLAYVSSGPSTAAIASTDEPSSSASPNRQNVTCWNCQKLGHIRSKCPAPKKLLCYRCGRPLAGCDSVPRLVSATDAEHLRSKFLLDYILQHAKGDERPYLEVSIFGHPFRGLLDSGASHTLLGGGGWSILERSGVRLNKTKTQCTVANGAKCDCLGFVRAPVQLLDKVHVLDVLIVPDVPHDLILGIDFWKSMDIVPDLRQDVWRFSKDVESARVHSIQSRHALSSEQQHALERLVQSELHHTRPIGCTDVDQHHIELLPGTRPIKQRYYPVSPHKQKIIDEELRKMLELDVIEPSKSPWSSPVCLVKKKDDTYRFCVDFRQLNAVTKKDAYPLPYVSSILDRLRDAKYISSLDVKSAFWQVRLTPESREYTAFTVPGRGLYQFKRMPFGLTGAPATWVLTCNN</sequence>
<dbReference type="InterPro" id="IPR001878">
    <property type="entry name" value="Znf_CCHC"/>
</dbReference>
<dbReference type="InterPro" id="IPR043502">
    <property type="entry name" value="DNA/RNA_pol_sf"/>
</dbReference>
<comment type="caution">
    <text evidence="12">The sequence shown here is derived from an EMBL/GenBank/DDBJ whole genome shotgun (WGS) entry which is preliminary data.</text>
</comment>
<evidence type="ECO:0000256" key="8">
    <source>
        <dbReference type="PROSITE-ProRule" id="PRU00047"/>
    </source>
</evidence>
<evidence type="ECO:0000256" key="2">
    <source>
        <dbReference type="ARBA" id="ARBA00022679"/>
    </source>
</evidence>
<evidence type="ECO:0000256" key="7">
    <source>
        <dbReference type="ARBA" id="ARBA00022918"/>
    </source>
</evidence>
<dbReference type="Proteomes" id="UP000719412">
    <property type="component" value="Unassembled WGS sequence"/>
</dbReference>
<keyword evidence="3" id="KW-0548">Nucleotidyltransferase</keyword>
<dbReference type="PANTHER" id="PTHR24559:SF444">
    <property type="entry name" value="REVERSE TRANSCRIPTASE DOMAIN-CONTAINING PROTEIN"/>
    <property type="match status" value="1"/>
</dbReference>
<dbReference type="PROSITE" id="PS50878">
    <property type="entry name" value="RT_POL"/>
    <property type="match status" value="1"/>
</dbReference>
<feature type="domain" description="Reverse transcriptase" evidence="11">
    <location>
        <begin position="508"/>
        <end position="624"/>
    </location>
</feature>
<dbReference type="GO" id="GO:0003676">
    <property type="term" value="F:nucleic acid binding"/>
    <property type="evidence" value="ECO:0007669"/>
    <property type="project" value="InterPro"/>
</dbReference>
<dbReference type="CDD" id="cd00303">
    <property type="entry name" value="retropepsin_like"/>
    <property type="match status" value="1"/>
</dbReference>
<gene>
    <name evidence="12" type="ORF">GEV33_012504</name>
</gene>
<dbReference type="InterPro" id="IPR000477">
    <property type="entry name" value="RT_dom"/>
</dbReference>
<dbReference type="Gene3D" id="2.40.70.10">
    <property type="entry name" value="Acid Proteases"/>
    <property type="match status" value="1"/>
</dbReference>
<evidence type="ECO:0000256" key="1">
    <source>
        <dbReference type="ARBA" id="ARBA00022670"/>
    </source>
</evidence>
<accession>A0A8J6HA61</accession>
<dbReference type="SUPFAM" id="SSF56672">
    <property type="entry name" value="DNA/RNA polymerases"/>
    <property type="match status" value="1"/>
</dbReference>
<dbReference type="PANTHER" id="PTHR24559">
    <property type="entry name" value="TRANSPOSON TY3-I GAG-POL POLYPROTEIN"/>
    <property type="match status" value="1"/>
</dbReference>
<dbReference type="GO" id="GO:0004190">
    <property type="term" value="F:aspartic-type endopeptidase activity"/>
    <property type="evidence" value="ECO:0007669"/>
    <property type="project" value="InterPro"/>
</dbReference>
<keyword evidence="1" id="KW-0645">Protease</keyword>
<dbReference type="InterPro" id="IPR043128">
    <property type="entry name" value="Rev_trsase/Diguanyl_cyclase"/>
</dbReference>
<dbReference type="AlphaFoldDB" id="A0A8J6HA61"/>
<proteinExistence type="predicted"/>
<keyword evidence="7" id="KW-0695">RNA-directed DNA polymerase</keyword>
<reference evidence="12" key="1">
    <citation type="journal article" date="2020" name="J Insects Food Feed">
        <title>The yellow mealworm (Tenebrio molitor) genome: a resource for the emerging insects as food and feed industry.</title>
        <authorList>
            <person name="Eriksson T."/>
            <person name="Andere A."/>
            <person name="Kelstrup H."/>
            <person name="Emery V."/>
            <person name="Picard C."/>
        </authorList>
    </citation>
    <scope>NUCLEOTIDE SEQUENCE</scope>
    <source>
        <strain evidence="12">Stoneville</strain>
        <tissue evidence="12">Whole head</tissue>
    </source>
</reference>
<dbReference type="EMBL" id="JABDTM020027589">
    <property type="protein sequence ID" value="KAH0810287.1"/>
    <property type="molecule type" value="Genomic_DNA"/>
</dbReference>
<evidence type="ECO:0000256" key="5">
    <source>
        <dbReference type="ARBA" id="ARBA00022759"/>
    </source>
</evidence>
<keyword evidence="8" id="KW-0862">Zinc</keyword>
<dbReference type="InterPro" id="IPR036875">
    <property type="entry name" value="Znf_CCHC_sf"/>
</dbReference>
<dbReference type="Pfam" id="PF13650">
    <property type="entry name" value="Asp_protease_2"/>
    <property type="match status" value="1"/>
</dbReference>
<dbReference type="SMART" id="SM00343">
    <property type="entry name" value="ZnF_C2HC"/>
    <property type="match status" value="1"/>
</dbReference>
<dbReference type="GO" id="GO:0008270">
    <property type="term" value="F:zinc ion binding"/>
    <property type="evidence" value="ECO:0007669"/>
    <property type="project" value="UniProtKB-KW"/>
</dbReference>
<evidence type="ECO:0000313" key="12">
    <source>
        <dbReference type="EMBL" id="KAH0810287.1"/>
    </source>
</evidence>
<keyword evidence="13" id="KW-1185">Reference proteome</keyword>
<dbReference type="Gene3D" id="4.10.60.10">
    <property type="entry name" value="Zinc finger, CCHC-type"/>
    <property type="match status" value="1"/>
</dbReference>
<evidence type="ECO:0000313" key="13">
    <source>
        <dbReference type="Proteomes" id="UP000719412"/>
    </source>
</evidence>
<dbReference type="Gene3D" id="3.10.10.10">
    <property type="entry name" value="HIV Type 1 Reverse Transcriptase, subunit A, domain 1"/>
    <property type="match status" value="1"/>
</dbReference>
<keyword evidence="4" id="KW-0540">Nuclease</keyword>
<dbReference type="InterPro" id="IPR001969">
    <property type="entry name" value="Aspartic_peptidase_AS"/>
</dbReference>
<organism evidence="12 13">
    <name type="scientific">Tenebrio molitor</name>
    <name type="common">Yellow mealworm beetle</name>
    <dbReference type="NCBI Taxonomy" id="7067"/>
    <lineage>
        <taxon>Eukaryota</taxon>
        <taxon>Metazoa</taxon>
        <taxon>Ecdysozoa</taxon>
        <taxon>Arthropoda</taxon>
        <taxon>Hexapoda</taxon>
        <taxon>Insecta</taxon>
        <taxon>Pterygota</taxon>
        <taxon>Neoptera</taxon>
        <taxon>Endopterygota</taxon>
        <taxon>Coleoptera</taxon>
        <taxon>Polyphaga</taxon>
        <taxon>Cucujiformia</taxon>
        <taxon>Tenebrionidae</taxon>
        <taxon>Tenebrio</taxon>
    </lineage>
</organism>
<keyword evidence="8" id="KW-0863">Zinc-finger</keyword>
<keyword evidence="2" id="KW-0808">Transferase</keyword>
<feature type="region of interest" description="Disordered" evidence="9">
    <location>
        <begin position="1"/>
        <end position="40"/>
    </location>
</feature>
<evidence type="ECO:0000259" key="10">
    <source>
        <dbReference type="PROSITE" id="PS50158"/>
    </source>
</evidence>
<evidence type="ECO:0000256" key="6">
    <source>
        <dbReference type="ARBA" id="ARBA00022801"/>
    </source>
</evidence>
<dbReference type="GO" id="GO:0003964">
    <property type="term" value="F:RNA-directed DNA polymerase activity"/>
    <property type="evidence" value="ECO:0007669"/>
    <property type="project" value="UniProtKB-KW"/>
</dbReference>
<dbReference type="GO" id="GO:0004519">
    <property type="term" value="F:endonuclease activity"/>
    <property type="evidence" value="ECO:0007669"/>
    <property type="project" value="UniProtKB-KW"/>
</dbReference>
<evidence type="ECO:0000256" key="4">
    <source>
        <dbReference type="ARBA" id="ARBA00022722"/>
    </source>
</evidence>
<dbReference type="InterPro" id="IPR005162">
    <property type="entry name" value="Retrotrans_gag_dom"/>
</dbReference>
<dbReference type="GO" id="GO:0006508">
    <property type="term" value="P:proteolysis"/>
    <property type="evidence" value="ECO:0007669"/>
    <property type="project" value="UniProtKB-KW"/>
</dbReference>
<keyword evidence="6" id="KW-0378">Hydrolase</keyword>
<keyword evidence="8" id="KW-0479">Metal-binding</keyword>
<name>A0A8J6HA61_TENMO</name>
<evidence type="ECO:0000256" key="9">
    <source>
        <dbReference type="SAM" id="MobiDB-lite"/>
    </source>
</evidence>
<dbReference type="InterPro" id="IPR021109">
    <property type="entry name" value="Peptidase_aspartic_dom_sf"/>
</dbReference>
<evidence type="ECO:0000259" key="11">
    <source>
        <dbReference type="PROSITE" id="PS50878"/>
    </source>
</evidence>
<dbReference type="CDD" id="cd01647">
    <property type="entry name" value="RT_LTR"/>
    <property type="match status" value="1"/>
</dbReference>
<dbReference type="Pfam" id="PF00078">
    <property type="entry name" value="RVT_1"/>
    <property type="match status" value="1"/>
</dbReference>
<protein>
    <recommendedName>
        <fullName evidence="14">CCHC-type domain-containing protein</fullName>
    </recommendedName>
</protein>
<reference evidence="12" key="2">
    <citation type="submission" date="2021-08" db="EMBL/GenBank/DDBJ databases">
        <authorList>
            <person name="Eriksson T."/>
        </authorList>
    </citation>
    <scope>NUCLEOTIDE SEQUENCE</scope>
    <source>
        <strain evidence="12">Stoneville</strain>
        <tissue evidence="12">Whole head</tissue>
    </source>
</reference>
<dbReference type="PROSITE" id="PS00141">
    <property type="entry name" value="ASP_PROTEASE"/>
    <property type="match status" value="1"/>
</dbReference>
<feature type="domain" description="CCHC-type" evidence="10">
    <location>
        <begin position="253"/>
        <end position="267"/>
    </location>
</feature>
<dbReference type="FunFam" id="3.10.10.10:FF:000007">
    <property type="entry name" value="Retrovirus-related Pol polyprotein from transposon 17.6-like Protein"/>
    <property type="match status" value="1"/>
</dbReference>
<dbReference type="Pfam" id="PF03732">
    <property type="entry name" value="Retrotrans_gag"/>
    <property type="match status" value="1"/>
</dbReference>
<dbReference type="Pfam" id="PF00098">
    <property type="entry name" value="zf-CCHC"/>
    <property type="match status" value="1"/>
</dbReference>
<dbReference type="SUPFAM" id="SSF57756">
    <property type="entry name" value="Retrovirus zinc finger-like domains"/>
    <property type="match status" value="1"/>
</dbReference>
<dbReference type="Gene3D" id="3.30.70.270">
    <property type="match status" value="1"/>
</dbReference>
<evidence type="ECO:0008006" key="14">
    <source>
        <dbReference type="Google" id="ProtNLM"/>
    </source>
</evidence>
<dbReference type="PROSITE" id="PS50158">
    <property type="entry name" value="ZF_CCHC"/>
    <property type="match status" value="1"/>
</dbReference>